<evidence type="ECO:0000313" key="3">
    <source>
        <dbReference type="Proteomes" id="UP000077098"/>
    </source>
</evidence>
<evidence type="ECO:0000259" key="1">
    <source>
        <dbReference type="Pfam" id="PF01272"/>
    </source>
</evidence>
<dbReference type="GO" id="GO:0016301">
    <property type="term" value="F:kinase activity"/>
    <property type="evidence" value="ECO:0007669"/>
    <property type="project" value="UniProtKB-KW"/>
</dbReference>
<dbReference type="InterPro" id="IPR036953">
    <property type="entry name" value="GreA/GreB_C_sf"/>
</dbReference>
<dbReference type="PANTHER" id="PTHR30437">
    <property type="entry name" value="TRANSCRIPTION ELONGATION FACTOR GREA"/>
    <property type="match status" value="1"/>
</dbReference>
<dbReference type="EMBL" id="LXPS01000004">
    <property type="protein sequence ID" value="OAE48914.1"/>
    <property type="molecule type" value="Genomic_DNA"/>
</dbReference>
<dbReference type="RefSeq" id="WP_063947545.1">
    <property type="nucleotide sequence ID" value="NZ_LXPS01000004.1"/>
</dbReference>
<dbReference type="GO" id="GO:0003677">
    <property type="term" value="F:DNA binding"/>
    <property type="evidence" value="ECO:0007669"/>
    <property type="project" value="InterPro"/>
</dbReference>
<sequence length="142" mass="15366">MSSLHRTMPVIGATDFQTLSRLTIVALSNDFDVGPDLSDKLENLWVLADDQVSTDTVCLGSTVSYEVDGEKRQVTVVLPDEVRVDAAHLSVLTPLGVALLGLKPGDRGEWNSRDGRQHQLTVVSVDRAGQRWAVASLAANNQ</sequence>
<dbReference type="InterPro" id="IPR001437">
    <property type="entry name" value="Tscrpt_elong_fac_GreA/B_C"/>
</dbReference>
<protein>
    <submittedName>
        <fullName evidence="2">Nucleoside-diphosphate kinase</fullName>
    </submittedName>
</protein>
<organism evidence="2 3">
    <name type="scientific">Agrobacterium tumefaciens</name>
    <dbReference type="NCBI Taxonomy" id="358"/>
    <lineage>
        <taxon>Bacteria</taxon>
        <taxon>Pseudomonadati</taxon>
        <taxon>Pseudomonadota</taxon>
        <taxon>Alphaproteobacteria</taxon>
        <taxon>Hyphomicrobiales</taxon>
        <taxon>Rhizobiaceae</taxon>
        <taxon>Rhizobium/Agrobacterium group</taxon>
        <taxon>Agrobacterium</taxon>
        <taxon>Agrobacterium tumefaciens complex</taxon>
    </lineage>
</organism>
<dbReference type="PANTHER" id="PTHR30437:SF4">
    <property type="entry name" value="TRANSCRIPTION ELONGATION FACTOR GREA"/>
    <property type="match status" value="1"/>
</dbReference>
<dbReference type="GO" id="GO:0032784">
    <property type="term" value="P:regulation of DNA-templated transcription elongation"/>
    <property type="evidence" value="ECO:0007669"/>
    <property type="project" value="InterPro"/>
</dbReference>
<gene>
    <name evidence="2" type="ORF">A7J57_20420</name>
</gene>
<feature type="domain" description="Transcription elongation factor GreA/GreB C-terminal" evidence="1">
    <location>
        <begin position="53"/>
        <end position="126"/>
    </location>
</feature>
<dbReference type="Pfam" id="PF01272">
    <property type="entry name" value="GreA_GreB"/>
    <property type="match status" value="1"/>
</dbReference>
<proteinExistence type="predicted"/>
<comment type="caution">
    <text evidence="2">The sequence shown here is derived from an EMBL/GenBank/DDBJ whole genome shotgun (WGS) entry which is preliminary data.</text>
</comment>
<reference evidence="2 3" key="1">
    <citation type="submission" date="2016-05" db="EMBL/GenBank/DDBJ databases">
        <authorList>
            <person name="Lavstsen T."/>
            <person name="Jespersen J.S."/>
        </authorList>
    </citation>
    <scope>NUCLEOTIDE SEQUENCE [LARGE SCALE GENOMIC DNA]</scope>
    <source>
        <strain evidence="2 3">KCJ1736</strain>
    </source>
</reference>
<evidence type="ECO:0000313" key="2">
    <source>
        <dbReference type="EMBL" id="OAE48914.1"/>
    </source>
</evidence>
<keyword evidence="2" id="KW-0808">Transferase</keyword>
<dbReference type="SUPFAM" id="SSF54534">
    <property type="entry name" value="FKBP-like"/>
    <property type="match status" value="1"/>
</dbReference>
<dbReference type="Gene3D" id="3.10.50.30">
    <property type="entry name" value="Transcription elongation factor, GreA/GreB, C-terminal domain"/>
    <property type="match status" value="1"/>
</dbReference>
<name>A0A176XHH5_AGRTU</name>
<keyword evidence="2" id="KW-0418">Kinase</keyword>
<dbReference type="InterPro" id="IPR023459">
    <property type="entry name" value="Tscrpt_elong_fac_GreA/B_fam"/>
</dbReference>
<dbReference type="AlphaFoldDB" id="A0A176XHH5"/>
<dbReference type="GO" id="GO:0070063">
    <property type="term" value="F:RNA polymerase binding"/>
    <property type="evidence" value="ECO:0007669"/>
    <property type="project" value="InterPro"/>
</dbReference>
<accession>A0A176XHH5</accession>
<dbReference type="GO" id="GO:0006354">
    <property type="term" value="P:DNA-templated transcription elongation"/>
    <property type="evidence" value="ECO:0007669"/>
    <property type="project" value="TreeGrafter"/>
</dbReference>
<dbReference type="Proteomes" id="UP000077098">
    <property type="component" value="Unassembled WGS sequence"/>
</dbReference>